<keyword evidence="11 14" id="KW-0472">Membrane</keyword>
<name>A0A1B6CFA8_9HEMI</name>
<feature type="transmembrane region" description="Helical" evidence="14">
    <location>
        <begin position="6"/>
        <end position="26"/>
    </location>
</feature>
<comment type="catalytic activity">
    <reaction evidence="12 14">
        <text>an alpha-D-Man-(1-&gt;3)-[alpha-D-Man-(1-&gt;6)]-beta-D-Man-(1-&gt;4)-beta-D-GlcNAc-(1-&gt;4)-alpha-D-GlcNAc-diphospho-di-trans,poly-cis-dolichol + 2 GDP-alpha-D-mannose = an alpha-D-Man-(1-&gt;2)-alpha-D-Man-(1-&gt;2)-alpha-D-Man-(1-&gt;3)-[alpha-D-Man-(1-&gt;6)]-beta-D-Man-(1-&gt;4)-beta-D-GlcNAc-(1-&gt;4)-alpha-D-GlcNAc-diphospho-di-trans,poly-cis-dolichol + 2 GDP + 2 H(+)</text>
        <dbReference type="Rhea" id="RHEA:29523"/>
        <dbReference type="Rhea" id="RHEA-COMP:19515"/>
        <dbReference type="Rhea" id="RHEA-COMP:19516"/>
        <dbReference type="ChEBI" id="CHEBI:15378"/>
        <dbReference type="ChEBI" id="CHEBI:57527"/>
        <dbReference type="ChEBI" id="CHEBI:58189"/>
        <dbReference type="ChEBI" id="CHEBI:132511"/>
        <dbReference type="ChEBI" id="CHEBI:132515"/>
        <dbReference type="EC" id="2.4.1.131"/>
    </reaction>
    <physiologicalReaction direction="left-to-right" evidence="12 14">
        <dbReference type="Rhea" id="RHEA:29524"/>
    </physiologicalReaction>
</comment>
<evidence type="ECO:0000259" key="15">
    <source>
        <dbReference type="Pfam" id="PF00534"/>
    </source>
</evidence>
<dbReference type="SUPFAM" id="SSF53756">
    <property type="entry name" value="UDP-Glycosyltransferase/glycogen phosphorylase"/>
    <property type="match status" value="1"/>
</dbReference>
<dbReference type="Pfam" id="PF00534">
    <property type="entry name" value="Glycos_transf_1"/>
    <property type="match status" value="1"/>
</dbReference>
<sequence length="468" mass="53393">MYFLFTLLLLLFTGLPLLLVIFVWLFRRRRISENNITTVAFFHPYCNAGGGGERVLWCAIKALQDKSPNIDTIVYTGDINCLPEDIIKNVKKKFNIDLPRPVQFVYLKKRNLVEANTYPAFTLLGQSLGSFILGLEAIWALLPDVYIDTMGYSFTLPLFKILGGCYVGCYVHYPTITEEMLQRVSDRIPAHNNSEVVARNQILTSGKLMYYRIFAWLYAKAGRSADIVMVNSSWTKGHILNLWNYSSKTYLVYPPCDVSALKSLSSDSVTKRKNINIISVGQFRPEKDHPLQLNSLKKLKEISSSEIWHSVRLIFIGSCRNREDEDRVNNLKEMCKQLEIENNVEFKVNISYEQLKEELKNGTIGLHAMWNEHFGIGVVECMAAGLIMVAHRSGGPKLDIVDETEQARTGYLAETDIEYAQAFLKIVQSSEDDLNRIRKAARLSVDRFSNDCFEKDFLNATKYLLPSS</sequence>
<dbReference type="EC" id="2.4.1.131" evidence="4 14"/>
<evidence type="ECO:0000256" key="8">
    <source>
        <dbReference type="ARBA" id="ARBA00022692"/>
    </source>
</evidence>
<dbReference type="PANTHER" id="PTHR45919:SF1">
    <property type="entry name" value="GDP-MAN:MAN(3)GLCNAC(2)-PP-DOL ALPHA-1,2-MANNOSYLTRANSFERASE"/>
    <property type="match status" value="1"/>
</dbReference>
<comment type="pathway">
    <text evidence="2 14">Protein modification; protein glycosylation.</text>
</comment>
<organism evidence="17">
    <name type="scientific">Clastoptera arizonana</name>
    <name type="common">Arizona spittle bug</name>
    <dbReference type="NCBI Taxonomy" id="38151"/>
    <lineage>
        <taxon>Eukaryota</taxon>
        <taxon>Metazoa</taxon>
        <taxon>Ecdysozoa</taxon>
        <taxon>Arthropoda</taxon>
        <taxon>Hexapoda</taxon>
        <taxon>Insecta</taxon>
        <taxon>Pterygota</taxon>
        <taxon>Neoptera</taxon>
        <taxon>Paraneoptera</taxon>
        <taxon>Hemiptera</taxon>
        <taxon>Auchenorrhyncha</taxon>
        <taxon>Cercopoidea</taxon>
        <taxon>Clastopteridae</taxon>
        <taxon>Clastoptera</taxon>
    </lineage>
</organism>
<dbReference type="Gene3D" id="3.40.50.2000">
    <property type="entry name" value="Glycogen Phosphorylase B"/>
    <property type="match status" value="1"/>
</dbReference>
<comment type="similarity">
    <text evidence="3 14">Belongs to the glycosyltransferase group 1 family. Glycosyltransferase 4 subfamily.</text>
</comment>
<evidence type="ECO:0000313" key="17">
    <source>
        <dbReference type="EMBL" id="JAS12144.1"/>
    </source>
</evidence>
<evidence type="ECO:0000256" key="7">
    <source>
        <dbReference type="ARBA" id="ARBA00022679"/>
    </source>
</evidence>
<dbReference type="GO" id="GO:0006487">
    <property type="term" value="P:protein N-linked glycosylation"/>
    <property type="evidence" value="ECO:0007669"/>
    <property type="project" value="TreeGrafter"/>
</dbReference>
<evidence type="ECO:0000256" key="11">
    <source>
        <dbReference type="ARBA" id="ARBA00023136"/>
    </source>
</evidence>
<comment type="function">
    <text evidence="13">GDP-Man:Man(3)GlcNAc(2)-PP-Dol alpha-1,2-mannosyltransferase that operates in the biosynthetic pathway of dolichol-linked oligosaccharides, the glycan precursors employed in protein asparagine (N)-glycosylation. The assembly of dolichol-linked oligosaccharides begins on the cytosolic side of the endoplasmic reticulum membrane and finishes in its lumen. The sequential addition of sugars to dolichol pyrophosphate produces dolichol-linked oligosaccharides containing fourteen sugars, including two GlcNAcs, nine mannoses and three glucoses. Once assembled, the oligosaccharide is transferred from the lipid to nascent proteins by oligosaccharyltransferases. Catalyzes, on the cytoplasmic face of the endoplasmic reticulum, the addition of the fourth and fifth mannose residues to the dolichol-linked oligosaccharide chain, to produce Man(5)GlcNAc(2)-PP-dolichol core oligosaccharide. Man(5)GlcNAc(2)-PP-dolichol is a substrate for ALG3, the following enzyme in the biosynthetic pathway.</text>
</comment>
<dbReference type="InterPro" id="IPR031814">
    <property type="entry name" value="ALG11_N"/>
</dbReference>
<evidence type="ECO:0000256" key="6">
    <source>
        <dbReference type="ARBA" id="ARBA00022676"/>
    </source>
</evidence>
<evidence type="ECO:0000256" key="13">
    <source>
        <dbReference type="ARBA" id="ARBA00045128"/>
    </source>
</evidence>
<feature type="transmembrane region" description="Helical" evidence="14">
    <location>
        <begin position="118"/>
        <end position="142"/>
    </location>
</feature>
<dbReference type="PANTHER" id="PTHR45919">
    <property type="entry name" value="GDP-MAN:MAN(3)GLCNAC(2)-PP-DOL ALPHA-1,2-MANNOSYLTRANSFERASE"/>
    <property type="match status" value="1"/>
</dbReference>
<dbReference type="GO" id="GO:0004377">
    <property type="term" value="F:GDP-Man:Man(3)GlcNAc(2)-PP-Dol alpha-1,2-mannosyltransferase activity"/>
    <property type="evidence" value="ECO:0007669"/>
    <property type="project" value="UniProtKB-UniRule"/>
</dbReference>
<evidence type="ECO:0000256" key="9">
    <source>
        <dbReference type="ARBA" id="ARBA00022824"/>
    </source>
</evidence>
<gene>
    <name evidence="17" type="ORF">g.3672</name>
</gene>
<evidence type="ECO:0000256" key="4">
    <source>
        <dbReference type="ARBA" id="ARBA00012645"/>
    </source>
</evidence>
<evidence type="ECO:0000256" key="5">
    <source>
        <dbReference type="ARBA" id="ARBA00022018"/>
    </source>
</evidence>
<dbReference type="EMBL" id="GEDC01025154">
    <property type="protein sequence ID" value="JAS12144.1"/>
    <property type="molecule type" value="Transcribed_RNA"/>
</dbReference>
<dbReference type="FunFam" id="3.40.50.2000:FF:000256">
    <property type="entry name" value="GDP-Man:Man(3)GlcNAc(2)-PP-Dol alpha-1,2-mannosyltransferase"/>
    <property type="match status" value="1"/>
</dbReference>
<dbReference type="UniPathway" id="UPA00378"/>
<evidence type="ECO:0000256" key="10">
    <source>
        <dbReference type="ARBA" id="ARBA00022989"/>
    </source>
</evidence>
<evidence type="ECO:0000256" key="12">
    <source>
        <dbReference type="ARBA" id="ARBA00045065"/>
    </source>
</evidence>
<keyword evidence="10 14" id="KW-1133">Transmembrane helix</keyword>
<dbReference type="InterPro" id="IPR038013">
    <property type="entry name" value="ALG11"/>
</dbReference>
<proteinExistence type="inferred from homology"/>
<evidence type="ECO:0000256" key="14">
    <source>
        <dbReference type="RuleBase" id="RU367051"/>
    </source>
</evidence>
<accession>A0A1B6CFA8</accession>
<feature type="transmembrane region" description="Helical" evidence="14">
    <location>
        <begin position="154"/>
        <end position="173"/>
    </location>
</feature>
<protein>
    <recommendedName>
        <fullName evidence="5 14">GDP-Man:Man(3)GlcNAc(2)-PP-Dol alpha-1,2-mannosyltransferase</fullName>
        <ecNumber evidence="4 14">2.4.1.131</ecNumber>
    </recommendedName>
</protein>
<feature type="domain" description="Glycosyl transferase family 1" evidence="15">
    <location>
        <begin position="271"/>
        <end position="442"/>
    </location>
</feature>
<evidence type="ECO:0000256" key="2">
    <source>
        <dbReference type="ARBA" id="ARBA00004922"/>
    </source>
</evidence>
<keyword evidence="7 14" id="KW-0808">Transferase</keyword>
<dbReference type="CDD" id="cd03806">
    <property type="entry name" value="GT4_ALG11-like"/>
    <property type="match status" value="1"/>
</dbReference>
<keyword evidence="9 14" id="KW-0256">Endoplasmic reticulum</keyword>
<dbReference type="InterPro" id="IPR001296">
    <property type="entry name" value="Glyco_trans_1"/>
</dbReference>
<feature type="domain" description="ALG11 mannosyltransferase N-terminal" evidence="16">
    <location>
        <begin position="38"/>
        <end position="243"/>
    </location>
</feature>
<dbReference type="GO" id="GO:0005789">
    <property type="term" value="C:endoplasmic reticulum membrane"/>
    <property type="evidence" value="ECO:0007669"/>
    <property type="project" value="UniProtKB-SubCell"/>
</dbReference>
<evidence type="ECO:0000259" key="16">
    <source>
        <dbReference type="Pfam" id="PF15924"/>
    </source>
</evidence>
<keyword evidence="8 14" id="KW-0812">Transmembrane</keyword>
<evidence type="ECO:0000256" key="1">
    <source>
        <dbReference type="ARBA" id="ARBA00004389"/>
    </source>
</evidence>
<keyword evidence="6 14" id="KW-0328">Glycosyltransferase</keyword>
<dbReference type="Pfam" id="PF15924">
    <property type="entry name" value="ALG11_N"/>
    <property type="match status" value="1"/>
</dbReference>
<reference evidence="17" key="1">
    <citation type="submission" date="2015-12" db="EMBL/GenBank/DDBJ databases">
        <title>De novo transcriptome assembly of four potential Pierce s Disease insect vectors from Arizona vineyards.</title>
        <authorList>
            <person name="Tassone E.E."/>
        </authorList>
    </citation>
    <scope>NUCLEOTIDE SEQUENCE</scope>
</reference>
<evidence type="ECO:0000256" key="3">
    <source>
        <dbReference type="ARBA" id="ARBA00009481"/>
    </source>
</evidence>
<comment type="subcellular location">
    <subcellularLocation>
        <location evidence="1">Endoplasmic reticulum membrane</location>
        <topology evidence="1">Single-pass membrane protein</topology>
    </subcellularLocation>
</comment>
<dbReference type="AlphaFoldDB" id="A0A1B6CFA8"/>